<name>D6YTD0_WADCW</name>
<dbReference type="Proteomes" id="UP000001505">
    <property type="component" value="Chromosome"/>
</dbReference>
<sequence length="44" mass="5101">MLFVNNLQLINVPSKSYLPKFSQGNSEELSKFPQPLMKKINTYI</sequence>
<dbReference type="AlphaFoldDB" id="D6YTD0"/>
<gene>
    <name evidence="1" type="ordered locus">wcw_0014</name>
</gene>
<dbReference type="STRING" id="716544.wcw_0014"/>
<accession>D6YTD0</accession>
<evidence type="ECO:0000313" key="1">
    <source>
        <dbReference type="EMBL" id="ADI37391.1"/>
    </source>
</evidence>
<proteinExistence type="predicted"/>
<organism evidence="1 2">
    <name type="scientific">Waddlia chondrophila (strain ATCC VR-1470 / WSU 86-1044)</name>
    <dbReference type="NCBI Taxonomy" id="716544"/>
    <lineage>
        <taxon>Bacteria</taxon>
        <taxon>Pseudomonadati</taxon>
        <taxon>Chlamydiota</taxon>
        <taxon>Chlamydiia</taxon>
        <taxon>Parachlamydiales</taxon>
        <taxon>Waddliaceae</taxon>
        <taxon>Waddlia</taxon>
    </lineage>
</organism>
<dbReference type="KEGG" id="wch:wcw_0014"/>
<evidence type="ECO:0000313" key="2">
    <source>
        <dbReference type="Proteomes" id="UP000001505"/>
    </source>
</evidence>
<reference evidence="1 2" key="1">
    <citation type="journal article" date="2010" name="PLoS ONE">
        <title>The Waddlia genome: a window into chlamydial biology.</title>
        <authorList>
            <person name="Bertelli C."/>
            <person name="Collyn F."/>
            <person name="Croxatto A."/>
            <person name="Ruckert C."/>
            <person name="Polkinghorne A."/>
            <person name="Kebbi-Beghdadi C."/>
            <person name="Goesmann A."/>
            <person name="Vaughan L."/>
            <person name="Greub G."/>
        </authorList>
    </citation>
    <scope>NUCLEOTIDE SEQUENCE [LARGE SCALE GENOMIC DNA]</scope>
    <source>
        <strain evidence="2">ATCC VR-1470 / WSU 86-1044</strain>
    </source>
</reference>
<protein>
    <submittedName>
        <fullName evidence="1">Uncharacterized protein</fullName>
    </submittedName>
</protein>
<keyword evidence="2" id="KW-1185">Reference proteome</keyword>
<dbReference type="EMBL" id="CP001928">
    <property type="protein sequence ID" value="ADI37391.1"/>
    <property type="molecule type" value="Genomic_DNA"/>
</dbReference>
<dbReference type="HOGENOM" id="CLU_3223833_0_0_0"/>